<protein>
    <submittedName>
        <fullName evidence="2">Uncharacterized protein</fullName>
    </submittedName>
</protein>
<dbReference type="EMBL" id="FQWH01000002">
    <property type="protein sequence ID" value="SHG31920.1"/>
    <property type="molecule type" value="Genomic_DNA"/>
</dbReference>
<feature type="transmembrane region" description="Helical" evidence="1">
    <location>
        <begin position="72"/>
        <end position="92"/>
    </location>
</feature>
<accession>A0A1M5IVC1</accession>
<evidence type="ECO:0000256" key="1">
    <source>
        <dbReference type="SAM" id="Phobius"/>
    </source>
</evidence>
<evidence type="ECO:0000313" key="2">
    <source>
        <dbReference type="EMBL" id="SHG31920.1"/>
    </source>
</evidence>
<dbReference type="Proteomes" id="UP000184112">
    <property type="component" value="Unassembled WGS sequence"/>
</dbReference>
<gene>
    <name evidence="2" type="ORF">SAMN05444388_102256</name>
</gene>
<keyword evidence="1" id="KW-0812">Transmembrane</keyword>
<name>A0A1M5IVC1_FLAJO</name>
<proteinExistence type="predicted"/>
<dbReference type="RefSeq" id="WP_139261586.1">
    <property type="nucleotide sequence ID" value="NZ_CP158862.1"/>
</dbReference>
<reference evidence="2 3" key="1">
    <citation type="submission" date="2016-11" db="EMBL/GenBank/DDBJ databases">
        <authorList>
            <person name="Jaros S."/>
            <person name="Januszkiewicz K."/>
            <person name="Wedrychowicz H."/>
        </authorList>
    </citation>
    <scope>NUCLEOTIDE SEQUENCE [LARGE SCALE GENOMIC DNA]</scope>
    <source>
        <strain evidence="2 3">DSM 6792</strain>
    </source>
</reference>
<evidence type="ECO:0000313" key="3">
    <source>
        <dbReference type="Proteomes" id="UP000184112"/>
    </source>
</evidence>
<keyword evidence="1" id="KW-0472">Membrane</keyword>
<keyword evidence="1" id="KW-1133">Transmembrane helix</keyword>
<feature type="transmembrane region" description="Helical" evidence="1">
    <location>
        <begin position="36"/>
        <end position="60"/>
    </location>
</feature>
<organism evidence="2 3">
    <name type="scientific">Flavobacterium johnsoniae</name>
    <name type="common">Cytophaga johnsonae</name>
    <dbReference type="NCBI Taxonomy" id="986"/>
    <lineage>
        <taxon>Bacteria</taxon>
        <taxon>Pseudomonadati</taxon>
        <taxon>Bacteroidota</taxon>
        <taxon>Flavobacteriia</taxon>
        <taxon>Flavobacteriales</taxon>
        <taxon>Flavobacteriaceae</taxon>
        <taxon>Flavobacterium</taxon>
    </lineage>
</organism>
<dbReference type="AlphaFoldDB" id="A0A1M5IVC1"/>
<sequence length="94" mass="10095">METALFLAMGWCGTKYPGWWRRFWKNPPPPPDPEPWWTVALIGIGLVAGAAGGLFFSNAIAENQFFAGQNAVASGLFAFGASNVITGIASSFRN</sequence>